<dbReference type="Pfam" id="PF03992">
    <property type="entry name" value="ABM"/>
    <property type="match status" value="1"/>
</dbReference>
<dbReference type="AlphaFoldDB" id="A0A1B1MNC5"/>
<dbReference type="PROSITE" id="PS51725">
    <property type="entry name" value="ABM"/>
    <property type="match status" value="1"/>
</dbReference>
<dbReference type="PANTHER" id="PTHR40057">
    <property type="entry name" value="SLR1162 PROTEIN"/>
    <property type="match status" value="1"/>
</dbReference>
<reference evidence="1 2" key="1">
    <citation type="submission" date="2016-07" db="EMBL/GenBank/DDBJ databases">
        <title>Enhancement of antibiotic productionsby engineered nitrateutilization in actinobacteria.</title>
        <authorList>
            <person name="Meng S.C."/>
        </authorList>
    </citation>
    <scope>NUCLEOTIDE SEQUENCE [LARGE SCALE GENOMIC DNA]</scope>
    <source>
        <strain evidence="1 2">NRRL 2936</strain>
    </source>
</reference>
<dbReference type="KEGG" id="sls:SLINC_7813"/>
<name>A0A1B1MNC5_STRLN</name>
<sequence length="194" mass="22409">MAHVVTMSTTEVRHGEPITTVLTWRVRPGHEREFEKWTRGITRCARQFPGNEGVSWLHPEDGHRYHSVLRWSDPQRLTAWLESPERADWHKRIEGVATEIGSERQSTTGMETWFALPGTTVQAPPRWKMVLTTFLGAYPFVLLIQWLVTPATAAWPLPLRAAMFPLVLLPALTFVVMPLLSRVLRQWLYRPPDH</sequence>
<dbReference type="SUPFAM" id="SSF54909">
    <property type="entry name" value="Dimeric alpha+beta barrel"/>
    <property type="match status" value="1"/>
</dbReference>
<evidence type="ECO:0000313" key="1">
    <source>
        <dbReference type="EMBL" id="ANS70037.1"/>
    </source>
</evidence>
<dbReference type="EMBL" id="CP016438">
    <property type="protein sequence ID" value="ANS70037.1"/>
    <property type="molecule type" value="Genomic_DNA"/>
</dbReference>
<organism evidence="1 2">
    <name type="scientific">Streptomyces lincolnensis</name>
    <dbReference type="NCBI Taxonomy" id="1915"/>
    <lineage>
        <taxon>Bacteria</taxon>
        <taxon>Bacillati</taxon>
        <taxon>Actinomycetota</taxon>
        <taxon>Actinomycetes</taxon>
        <taxon>Kitasatosporales</taxon>
        <taxon>Streptomycetaceae</taxon>
        <taxon>Streptomyces</taxon>
    </lineage>
</organism>
<accession>A0A1B1MNC5</accession>
<dbReference type="InterPro" id="IPR007138">
    <property type="entry name" value="ABM_dom"/>
</dbReference>
<evidence type="ECO:0000313" key="2">
    <source>
        <dbReference type="Proteomes" id="UP000092598"/>
    </source>
</evidence>
<keyword evidence="2" id="KW-1185">Reference proteome</keyword>
<proteinExistence type="predicted"/>
<dbReference type="Proteomes" id="UP000092598">
    <property type="component" value="Chromosome"/>
</dbReference>
<dbReference type="InterPro" id="IPR011008">
    <property type="entry name" value="Dimeric_a/b-barrel"/>
</dbReference>
<protein>
    <submittedName>
        <fullName evidence="1">Uncharacterized protein</fullName>
    </submittedName>
</protein>
<dbReference type="PANTHER" id="PTHR40057:SF1">
    <property type="entry name" value="SLR1162 PROTEIN"/>
    <property type="match status" value="1"/>
</dbReference>
<dbReference type="STRING" id="1915.SLINC_7813"/>
<dbReference type="InterPro" id="IPR038762">
    <property type="entry name" value="ABM_predict"/>
</dbReference>
<gene>
    <name evidence="1" type="ORF">SLINC_7813</name>
</gene>
<dbReference type="Gene3D" id="3.30.70.100">
    <property type="match status" value="1"/>
</dbReference>